<dbReference type="OrthoDB" id="9806164at2"/>
<evidence type="ECO:0000313" key="8">
    <source>
        <dbReference type="EMBL" id="KSU70463.1"/>
    </source>
</evidence>
<dbReference type="InterPro" id="IPR007213">
    <property type="entry name" value="Ppm1/Ppm2/Tcmp"/>
</dbReference>
<evidence type="ECO:0000313" key="9">
    <source>
        <dbReference type="Proteomes" id="UP000053199"/>
    </source>
</evidence>
<evidence type="ECO:0000256" key="4">
    <source>
        <dbReference type="ARBA" id="ARBA00022679"/>
    </source>
</evidence>
<reference evidence="8 9" key="1">
    <citation type="journal article" date="2014" name="Arch. Microbiol.">
        <title>Arthrobacter enclensis sp. nov., isolated from sediment sample.</title>
        <authorList>
            <person name="Dastager S.G."/>
            <person name="Liu Q."/>
            <person name="Tang S.K."/>
            <person name="Krishnamurthi S."/>
            <person name="Lee J.C."/>
            <person name="Li W.J."/>
        </authorList>
    </citation>
    <scope>NUCLEOTIDE SEQUENCE [LARGE SCALE GENOMIC DNA]</scope>
    <source>
        <strain evidence="8 9">NIO-1008</strain>
    </source>
</reference>
<dbReference type="Gene3D" id="3.40.50.150">
    <property type="entry name" value="Vaccinia Virus protein VP39"/>
    <property type="match status" value="1"/>
</dbReference>
<dbReference type="STRING" id="993070.AS031_17930"/>
<evidence type="ECO:0000256" key="5">
    <source>
        <dbReference type="ARBA" id="ARBA00022691"/>
    </source>
</evidence>
<keyword evidence="9" id="KW-1185">Reference proteome</keyword>
<name>A0A0V8I6R1_9MICC</name>
<proteinExistence type="inferred from homology"/>
<comment type="similarity">
    <text evidence="2 6">Belongs to the UPF0677 family.</text>
</comment>
<accession>A0A0V8I6R1</accession>
<dbReference type="InterPro" id="IPR029063">
    <property type="entry name" value="SAM-dependent_MTases_sf"/>
</dbReference>
<dbReference type="NCBIfam" id="TIGR00027">
    <property type="entry name" value="mthyl_TIGR00027"/>
    <property type="match status" value="1"/>
</dbReference>
<sequence>MAHSPGTAFEDSGLPLTALAVAAGRAVETSRPDPLVVDRFAADLVAAARSRVDMPTRWPEDPAAASPLVQPLLLASIYIGMRTRFIDDLLREGATPQTVILGAGLDTRAFRLPWPAGARIFELDSANVLDFKDSVLHGLAATPGADRTTLDVDLAQPWQDSLQAAGFDPGQPATWIVEGLLPYLDAAGQRAVLDDLAALSAPGSRTVIERAVPLPKTEDLDAQLQEFSRTTGLPMSDLLARADPPDPVAVLEAAGWHCRLHTVADLCATYGRTISLTGSAEAPRTPGNADDDGAPPPSSADGQSRGGFVTAWL</sequence>
<feature type="region of interest" description="Disordered" evidence="7">
    <location>
        <begin position="278"/>
        <end position="313"/>
    </location>
</feature>
<evidence type="ECO:0000256" key="6">
    <source>
        <dbReference type="RuleBase" id="RU362030"/>
    </source>
</evidence>
<organism evidence="8 9">
    <name type="scientific">Pseudarthrobacter enclensis</name>
    <dbReference type="NCBI Taxonomy" id="993070"/>
    <lineage>
        <taxon>Bacteria</taxon>
        <taxon>Bacillati</taxon>
        <taxon>Actinomycetota</taxon>
        <taxon>Actinomycetes</taxon>
        <taxon>Micrococcales</taxon>
        <taxon>Micrococcaceae</taxon>
        <taxon>Pseudarthrobacter</taxon>
    </lineage>
</organism>
<dbReference type="SUPFAM" id="SSF53335">
    <property type="entry name" value="S-adenosyl-L-methionine-dependent methyltransferases"/>
    <property type="match status" value="1"/>
</dbReference>
<dbReference type="EMBL" id="LNQM01000010">
    <property type="protein sequence ID" value="KSU70463.1"/>
    <property type="molecule type" value="Genomic_DNA"/>
</dbReference>
<evidence type="ECO:0000256" key="1">
    <source>
        <dbReference type="ARBA" id="ARBA00003907"/>
    </source>
</evidence>
<gene>
    <name evidence="8" type="ORF">AS031_17930</name>
</gene>
<dbReference type="Pfam" id="PF04072">
    <property type="entry name" value="LCM"/>
    <property type="match status" value="1"/>
</dbReference>
<dbReference type="AlphaFoldDB" id="A0A0V8I6R1"/>
<comment type="function">
    <text evidence="1 6">Exhibits S-adenosyl-L-methionine-dependent methyltransferase activity.</text>
</comment>
<evidence type="ECO:0000256" key="2">
    <source>
        <dbReference type="ARBA" id="ARBA00008138"/>
    </source>
</evidence>
<comment type="caution">
    <text evidence="8">The sequence shown here is derived from an EMBL/GenBank/DDBJ whole genome shotgun (WGS) entry which is preliminary data.</text>
</comment>
<dbReference type="GO" id="GO:0008168">
    <property type="term" value="F:methyltransferase activity"/>
    <property type="evidence" value="ECO:0007669"/>
    <property type="project" value="UniProtKB-UniRule"/>
</dbReference>
<dbReference type="EC" id="2.1.1.-" evidence="6"/>
<keyword evidence="3 6" id="KW-0489">Methyltransferase</keyword>
<protein>
    <recommendedName>
        <fullName evidence="6">S-adenosyl-L-methionine-dependent methyltransferase</fullName>
        <ecNumber evidence="6">2.1.1.-</ecNumber>
    </recommendedName>
</protein>
<evidence type="ECO:0000256" key="3">
    <source>
        <dbReference type="ARBA" id="ARBA00022603"/>
    </source>
</evidence>
<evidence type="ECO:0000256" key="7">
    <source>
        <dbReference type="SAM" id="MobiDB-lite"/>
    </source>
</evidence>
<dbReference type="GO" id="GO:0032259">
    <property type="term" value="P:methylation"/>
    <property type="evidence" value="ECO:0007669"/>
    <property type="project" value="UniProtKB-KW"/>
</dbReference>
<dbReference type="RefSeq" id="WP_058269518.1">
    <property type="nucleotide sequence ID" value="NZ_FMAZ01000009.1"/>
</dbReference>
<dbReference type="Proteomes" id="UP000053199">
    <property type="component" value="Unassembled WGS sequence"/>
</dbReference>
<dbReference type="PANTHER" id="PTHR43619:SF2">
    <property type="entry name" value="S-ADENOSYL-L-METHIONINE-DEPENDENT METHYLTRANSFERASES SUPERFAMILY PROTEIN"/>
    <property type="match status" value="1"/>
</dbReference>
<keyword evidence="4 8" id="KW-0808">Transferase</keyword>
<dbReference type="InterPro" id="IPR011610">
    <property type="entry name" value="SAM_mthyl_Trfase_ML2640-like"/>
</dbReference>
<dbReference type="PANTHER" id="PTHR43619">
    <property type="entry name" value="S-ADENOSYL-L-METHIONINE-DEPENDENT METHYLTRANSFERASE YKTD-RELATED"/>
    <property type="match status" value="1"/>
</dbReference>
<keyword evidence="5 6" id="KW-0949">S-adenosyl-L-methionine</keyword>